<dbReference type="VEuPathDB" id="VectorBase:AFAF002985"/>
<protein>
    <recommendedName>
        <fullName evidence="4">TIL domain-containing protein</fullName>
    </recommendedName>
</protein>
<organism evidence="5 6">
    <name type="scientific">Anopheles farauti</name>
    <dbReference type="NCBI Taxonomy" id="69004"/>
    <lineage>
        <taxon>Eukaryota</taxon>
        <taxon>Metazoa</taxon>
        <taxon>Ecdysozoa</taxon>
        <taxon>Arthropoda</taxon>
        <taxon>Hexapoda</taxon>
        <taxon>Insecta</taxon>
        <taxon>Pterygota</taxon>
        <taxon>Neoptera</taxon>
        <taxon>Endopterygota</taxon>
        <taxon>Diptera</taxon>
        <taxon>Nematocera</taxon>
        <taxon>Culicoidea</taxon>
        <taxon>Culicidae</taxon>
        <taxon>Anophelinae</taxon>
        <taxon>Anopheles</taxon>
    </lineage>
</organism>
<accession>A0A182Q4M4</accession>
<dbReference type="Pfam" id="PF01826">
    <property type="entry name" value="TIL"/>
    <property type="match status" value="1"/>
</dbReference>
<evidence type="ECO:0000256" key="3">
    <source>
        <dbReference type="SAM" id="SignalP"/>
    </source>
</evidence>
<keyword evidence="3" id="KW-0732">Signal</keyword>
<name>A0A182Q4M4_9DIPT</name>
<dbReference type="PANTHER" id="PTHR23259:SF69">
    <property type="entry name" value="GEO11767P1-RELATED"/>
    <property type="match status" value="1"/>
</dbReference>
<evidence type="ECO:0000313" key="6">
    <source>
        <dbReference type="Proteomes" id="UP000075886"/>
    </source>
</evidence>
<dbReference type="InterPro" id="IPR051368">
    <property type="entry name" value="SerProtInhib-TIL_Domain"/>
</dbReference>
<feature type="signal peptide" evidence="3">
    <location>
        <begin position="1"/>
        <end position="19"/>
    </location>
</feature>
<keyword evidence="6" id="KW-1185">Reference proteome</keyword>
<proteinExistence type="predicted"/>
<evidence type="ECO:0000256" key="1">
    <source>
        <dbReference type="ARBA" id="ARBA00022690"/>
    </source>
</evidence>
<dbReference type="CDD" id="cd19941">
    <property type="entry name" value="TIL"/>
    <property type="match status" value="1"/>
</dbReference>
<dbReference type="EMBL" id="AXCN02000212">
    <property type="status" value="NOT_ANNOTATED_CDS"/>
    <property type="molecule type" value="Genomic_DNA"/>
</dbReference>
<dbReference type="InterPro" id="IPR036084">
    <property type="entry name" value="Ser_inhib-like_sf"/>
</dbReference>
<feature type="domain" description="TIL" evidence="4">
    <location>
        <begin position="38"/>
        <end position="93"/>
    </location>
</feature>
<reference evidence="5" key="2">
    <citation type="submission" date="2020-05" db="UniProtKB">
        <authorList>
            <consortium name="EnsemblMetazoa"/>
        </authorList>
    </citation>
    <scope>IDENTIFICATION</scope>
    <source>
        <strain evidence="5">FAR1</strain>
    </source>
</reference>
<dbReference type="GO" id="GO:0030414">
    <property type="term" value="F:peptidase inhibitor activity"/>
    <property type="evidence" value="ECO:0007669"/>
    <property type="project" value="UniProtKB-KW"/>
</dbReference>
<evidence type="ECO:0000313" key="5">
    <source>
        <dbReference type="EnsemblMetazoa" id="AFAF002985-PA"/>
    </source>
</evidence>
<reference evidence="6" key="1">
    <citation type="submission" date="2014-01" db="EMBL/GenBank/DDBJ databases">
        <title>The Genome Sequence of Anopheles farauti FAR1 (V2).</title>
        <authorList>
            <consortium name="The Broad Institute Genomics Platform"/>
            <person name="Neafsey D.E."/>
            <person name="Besansky N."/>
            <person name="Howell P."/>
            <person name="Walton C."/>
            <person name="Young S.K."/>
            <person name="Zeng Q."/>
            <person name="Gargeya S."/>
            <person name="Fitzgerald M."/>
            <person name="Haas B."/>
            <person name="Abouelleil A."/>
            <person name="Allen A.W."/>
            <person name="Alvarado L."/>
            <person name="Arachchi H.M."/>
            <person name="Berlin A.M."/>
            <person name="Chapman S.B."/>
            <person name="Gainer-Dewar J."/>
            <person name="Goldberg J."/>
            <person name="Griggs A."/>
            <person name="Gujja S."/>
            <person name="Hansen M."/>
            <person name="Howarth C."/>
            <person name="Imamovic A."/>
            <person name="Ireland A."/>
            <person name="Larimer J."/>
            <person name="McCowan C."/>
            <person name="Murphy C."/>
            <person name="Pearson M."/>
            <person name="Poon T.W."/>
            <person name="Priest M."/>
            <person name="Roberts A."/>
            <person name="Saif S."/>
            <person name="Shea T."/>
            <person name="Sisk P."/>
            <person name="Sykes S."/>
            <person name="Wortman J."/>
            <person name="Nusbaum C."/>
            <person name="Birren B."/>
        </authorList>
    </citation>
    <scope>NUCLEOTIDE SEQUENCE [LARGE SCALE GENOMIC DNA]</scope>
    <source>
        <strain evidence="6">FAR1</strain>
    </source>
</reference>
<sequence>MWKMKLLLTLLALFVVVTAQQQTTNTDASDPCQERRTCPPNEAFVCCGTCTEPTCTKPQPINNCVNVCVAGCFCKPNYIRRTVGGPCVLADSCPKPKPKVSNKKTG</sequence>
<evidence type="ECO:0000259" key="4">
    <source>
        <dbReference type="Pfam" id="PF01826"/>
    </source>
</evidence>
<evidence type="ECO:0000256" key="2">
    <source>
        <dbReference type="ARBA" id="ARBA00023157"/>
    </source>
</evidence>
<dbReference type="Gene3D" id="2.10.25.10">
    <property type="entry name" value="Laminin"/>
    <property type="match status" value="1"/>
</dbReference>
<dbReference type="InterPro" id="IPR002919">
    <property type="entry name" value="TIL_dom"/>
</dbReference>
<dbReference type="PANTHER" id="PTHR23259">
    <property type="entry name" value="RIDDLE"/>
    <property type="match status" value="1"/>
</dbReference>
<keyword evidence="2" id="KW-1015">Disulfide bond</keyword>
<dbReference type="Proteomes" id="UP000075886">
    <property type="component" value="Unassembled WGS sequence"/>
</dbReference>
<dbReference type="EnsemblMetazoa" id="AFAF002985-RA">
    <property type="protein sequence ID" value="AFAF002985-PA"/>
    <property type="gene ID" value="AFAF002985"/>
</dbReference>
<dbReference type="SUPFAM" id="SSF57567">
    <property type="entry name" value="Serine protease inhibitors"/>
    <property type="match status" value="1"/>
</dbReference>
<keyword evidence="1" id="KW-0646">Protease inhibitor</keyword>
<dbReference type="AlphaFoldDB" id="A0A182Q4M4"/>
<feature type="chain" id="PRO_5008132268" description="TIL domain-containing protein" evidence="3">
    <location>
        <begin position="20"/>
        <end position="106"/>
    </location>
</feature>